<dbReference type="SMART" id="SM00342">
    <property type="entry name" value="HTH_ARAC"/>
    <property type="match status" value="1"/>
</dbReference>
<evidence type="ECO:0000256" key="5">
    <source>
        <dbReference type="SAM" id="Phobius"/>
    </source>
</evidence>
<keyword evidence="5" id="KW-1133">Transmembrane helix</keyword>
<feature type="domain" description="HTH araC/xylS-type" evidence="6">
    <location>
        <begin position="843"/>
        <end position="951"/>
    </location>
</feature>
<evidence type="ECO:0000259" key="6">
    <source>
        <dbReference type="PROSITE" id="PS01124"/>
    </source>
</evidence>
<evidence type="ECO:0000256" key="4">
    <source>
        <dbReference type="ARBA" id="ARBA00023163"/>
    </source>
</evidence>
<dbReference type="SUPFAM" id="SSF46689">
    <property type="entry name" value="Homeodomain-like"/>
    <property type="match status" value="1"/>
</dbReference>
<evidence type="ECO:0000313" key="7">
    <source>
        <dbReference type="EMBL" id="BCI64638.1"/>
    </source>
</evidence>
<protein>
    <recommendedName>
        <fullName evidence="6">HTH araC/xylS-type domain-containing protein</fullName>
    </recommendedName>
</protein>
<keyword evidence="8" id="KW-1185">Reference proteome</keyword>
<accession>A0A7G1I2R0</accession>
<dbReference type="GO" id="GO:0000155">
    <property type="term" value="F:phosphorelay sensor kinase activity"/>
    <property type="evidence" value="ECO:0007669"/>
    <property type="project" value="TreeGrafter"/>
</dbReference>
<dbReference type="InterPro" id="IPR011110">
    <property type="entry name" value="Reg_prop"/>
</dbReference>
<proteinExistence type="predicted"/>
<dbReference type="SUPFAM" id="SSF50998">
    <property type="entry name" value="Quinoprotein alcohol dehydrogenase-like"/>
    <property type="match status" value="1"/>
</dbReference>
<keyword evidence="4" id="KW-0804">Transcription</keyword>
<dbReference type="Gene3D" id="2.130.10.10">
    <property type="entry name" value="YVTN repeat-like/Quinoprotein amine dehydrogenase"/>
    <property type="match status" value="3"/>
</dbReference>
<dbReference type="SUPFAM" id="SSF63829">
    <property type="entry name" value="Calcium-dependent phosphotriesterase"/>
    <property type="match status" value="1"/>
</dbReference>
<organism evidence="7 8">
    <name type="scientific">Coprobacter secundus subsp. similis</name>
    <dbReference type="NCBI Taxonomy" id="2751153"/>
    <lineage>
        <taxon>Bacteria</taxon>
        <taxon>Pseudomonadati</taxon>
        <taxon>Bacteroidota</taxon>
        <taxon>Bacteroidia</taxon>
        <taxon>Bacteroidales</taxon>
        <taxon>Barnesiellaceae</taxon>
        <taxon>Coprobacter</taxon>
    </lineage>
</organism>
<evidence type="ECO:0000256" key="2">
    <source>
        <dbReference type="ARBA" id="ARBA00023015"/>
    </source>
</evidence>
<dbReference type="PANTHER" id="PTHR43547">
    <property type="entry name" value="TWO-COMPONENT HISTIDINE KINASE"/>
    <property type="match status" value="1"/>
</dbReference>
<name>A0A7G1I2R0_9BACT</name>
<dbReference type="Gene3D" id="1.10.10.60">
    <property type="entry name" value="Homeodomain-like"/>
    <property type="match status" value="2"/>
</dbReference>
<dbReference type="InterPro" id="IPR018060">
    <property type="entry name" value="HTH_AraC"/>
</dbReference>
<dbReference type="InterPro" id="IPR015943">
    <property type="entry name" value="WD40/YVTN_repeat-like_dom_sf"/>
</dbReference>
<evidence type="ECO:0000256" key="3">
    <source>
        <dbReference type="ARBA" id="ARBA00023125"/>
    </source>
</evidence>
<keyword evidence="5" id="KW-0812">Transmembrane</keyword>
<sequence length="959" mass="110237">MITCITAFIPVKATQLDIEYFRLNNQLPSTSIQCITQDKEGLIWFGTNEWAAWYDGYTLQKLSTAELHNNLSKKIYCLQNDKYDNMWIGTANGAYRYNKKNGLVEQYRPDPDNKLDKSKIIYSIALSPDKQIYLGTRNGVFTYNENKNSLELFPLFAHHKEFNEAIKSERIAKKIYFDKMGLLWIGTEGNGLVMINIKEQSQSHYKFDPNNINSIPSNFIQNIYEDRFGNLWIATSEGFALYKREQDCFVSYQSTGIKRLVTSVVDDGNKSLIIGTDNGIAIYERTKHIVDWLQNNPTNNLNSLLSNNVSTLYKDRSGVIWIGTSNGVCKLSEKGNIYLFKNIPGDEHSLSHNTILFMQADSHRNGIWLGTGAQGIDFFDMDNQIFSHYNLPPINNNLPQSNRNHILTGLLTKEGKLILGTTSALLSFDPQNKTFQTLAFPPEHQPLKEVYALCESSDGNLWISVLDKGLYMYNAKQDKLTHILLKETPEDKPDIFTNIKIIAEDENHDIWMAFHQGGIACYNTQSGKTKFYTQENTHGLLPDNLIWGIQNLNHNRLGIATASGITFFDLKNRKFILDKKINKIINGAVTSILQEKNGKIWLGSERGIFSVLPSPNNDIIRYSEMDGLQGNIFFYQVKAQLGPYLFFGGDNGFNVIDTQKNIKYTYIPIPAITSIRNGNKLFRIQELDSEKNIPLLKLTTEDKDCIINVSNFSYIKEWRNRFQYQIMPYDTTWYWIDFGKNSIKLPALSSGKYTLLLRSSNTEGKWSNEKEVLKIDITSIWTTIALVTLLLIITLLATFYLLNLKYPKFYKKYNKFKNKNTTKTLKTPQPNIILPKLPDNKTRKIIDALISSMENDHIYTNKRLNKAQLATLINLSESQLSQILKEFFGKGFNDFVNYYRVEAVKRKLQAPQYREYTLLGIGDECGFNSKTSFYRVFKEMTGITPTEYIEQINKDRKQE</sequence>
<dbReference type="RefSeq" id="WP_021930991.1">
    <property type="nucleotide sequence ID" value="NZ_AP023322.1"/>
</dbReference>
<reference evidence="8" key="1">
    <citation type="submission" date="2020-07" db="EMBL/GenBank/DDBJ databases">
        <title>Complete genome sequencing of Coprobacter sp. strain 2CBH44.</title>
        <authorList>
            <person name="Sakamoto M."/>
            <person name="Murakami T."/>
            <person name="Mori H."/>
        </authorList>
    </citation>
    <scope>NUCLEOTIDE SEQUENCE [LARGE SCALE GENOMIC DNA]</scope>
    <source>
        <strain evidence="8">2CBH44</strain>
    </source>
</reference>
<dbReference type="InterPro" id="IPR013783">
    <property type="entry name" value="Ig-like_fold"/>
</dbReference>
<keyword evidence="2" id="KW-0805">Transcription regulation</keyword>
<feature type="transmembrane region" description="Helical" evidence="5">
    <location>
        <begin position="780"/>
        <end position="802"/>
    </location>
</feature>
<keyword evidence="1" id="KW-0597">Phosphoprotein</keyword>
<keyword evidence="3" id="KW-0238">DNA-binding</keyword>
<dbReference type="Pfam" id="PF12833">
    <property type="entry name" value="HTH_18"/>
    <property type="match status" value="1"/>
</dbReference>
<dbReference type="Pfam" id="PF07494">
    <property type="entry name" value="Reg_prop"/>
    <property type="match status" value="4"/>
</dbReference>
<dbReference type="EMBL" id="AP023322">
    <property type="protein sequence ID" value="BCI64638.1"/>
    <property type="molecule type" value="Genomic_DNA"/>
</dbReference>
<dbReference type="Gene3D" id="2.60.40.10">
    <property type="entry name" value="Immunoglobulins"/>
    <property type="match status" value="1"/>
</dbReference>
<dbReference type="PANTHER" id="PTHR43547:SF2">
    <property type="entry name" value="HYBRID SIGNAL TRANSDUCTION HISTIDINE KINASE C"/>
    <property type="match status" value="1"/>
</dbReference>
<evidence type="ECO:0000313" key="8">
    <source>
        <dbReference type="Proteomes" id="UP000594042"/>
    </source>
</evidence>
<gene>
    <name evidence="7" type="ORF">Cop2CBH44_29910</name>
</gene>
<dbReference type="PROSITE" id="PS00041">
    <property type="entry name" value="HTH_ARAC_FAMILY_1"/>
    <property type="match status" value="1"/>
</dbReference>
<dbReference type="GO" id="GO:0043565">
    <property type="term" value="F:sequence-specific DNA binding"/>
    <property type="evidence" value="ECO:0007669"/>
    <property type="project" value="InterPro"/>
</dbReference>
<dbReference type="InterPro" id="IPR009057">
    <property type="entry name" value="Homeodomain-like_sf"/>
</dbReference>
<dbReference type="InterPro" id="IPR011047">
    <property type="entry name" value="Quinoprotein_ADH-like_sf"/>
</dbReference>
<dbReference type="KEGG" id="copr:Cop2CBH44_29910"/>
<dbReference type="InterPro" id="IPR018062">
    <property type="entry name" value="HTH_AraC-typ_CS"/>
</dbReference>
<dbReference type="GO" id="GO:0003700">
    <property type="term" value="F:DNA-binding transcription factor activity"/>
    <property type="evidence" value="ECO:0007669"/>
    <property type="project" value="InterPro"/>
</dbReference>
<dbReference type="AlphaFoldDB" id="A0A7G1I2R0"/>
<dbReference type="Proteomes" id="UP000594042">
    <property type="component" value="Chromosome"/>
</dbReference>
<keyword evidence="5" id="KW-0472">Membrane</keyword>
<dbReference type="PROSITE" id="PS01124">
    <property type="entry name" value="HTH_ARAC_FAMILY_2"/>
    <property type="match status" value="1"/>
</dbReference>
<evidence type="ECO:0000256" key="1">
    <source>
        <dbReference type="ARBA" id="ARBA00022553"/>
    </source>
</evidence>